<dbReference type="Proteomes" id="UP000075737">
    <property type="component" value="Unassembled WGS sequence"/>
</dbReference>
<evidence type="ECO:0000313" key="3">
    <source>
        <dbReference type="Proteomes" id="UP000075737"/>
    </source>
</evidence>
<comment type="caution">
    <text evidence="2">The sequence shown here is derived from an EMBL/GenBank/DDBJ whole genome shotgun (WGS) entry which is preliminary data.</text>
</comment>
<feature type="transmembrane region" description="Helical" evidence="1">
    <location>
        <begin position="6"/>
        <end position="22"/>
    </location>
</feature>
<evidence type="ECO:0000313" key="2">
    <source>
        <dbReference type="EMBL" id="KYO67304.1"/>
    </source>
</evidence>
<dbReference type="AlphaFoldDB" id="A0A161QCW6"/>
<proteinExistence type="predicted"/>
<keyword evidence="3" id="KW-1185">Reference proteome</keyword>
<feature type="transmembrane region" description="Helical" evidence="1">
    <location>
        <begin position="38"/>
        <end position="57"/>
    </location>
</feature>
<accession>A0A161QCW6</accession>
<dbReference type="EMBL" id="LOHZ01000022">
    <property type="protein sequence ID" value="KYO67304.1"/>
    <property type="molecule type" value="Genomic_DNA"/>
</dbReference>
<evidence type="ECO:0008006" key="4">
    <source>
        <dbReference type="Google" id="ProtNLM"/>
    </source>
</evidence>
<organism evidence="2 3">
    <name type="scientific">Thermovenabulum gondwanense</name>
    <dbReference type="NCBI Taxonomy" id="520767"/>
    <lineage>
        <taxon>Bacteria</taxon>
        <taxon>Bacillati</taxon>
        <taxon>Bacillota</taxon>
        <taxon>Clostridia</taxon>
        <taxon>Thermosediminibacterales</taxon>
        <taxon>Thermosediminibacteraceae</taxon>
        <taxon>Thermovenabulum</taxon>
    </lineage>
</organism>
<dbReference type="Pfam" id="PF06961">
    <property type="entry name" value="DUF1294"/>
    <property type="match status" value="1"/>
</dbReference>
<reference evidence="2 3" key="1">
    <citation type="submission" date="2015-12" db="EMBL/GenBank/DDBJ databases">
        <title>Draft genome of Thermovenabulum gondwanense isolated from a red thermophilic microbial mat colonisisng an outflow channel of a bore well.</title>
        <authorList>
            <person name="Patel B.K."/>
        </authorList>
    </citation>
    <scope>NUCLEOTIDE SEQUENCE [LARGE SCALE GENOMIC DNA]</scope>
    <source>
        <strain evidence="2 3">R270</strain>
    </source>
</reference>
<dbReference type="RefSeq" id="WP_068747759.1">
    <property type="nucleotide sequence ID" value="NZ_LOHZ01000022.1"/>
</dbReference>
<feature type="transmembrane region" description="Helical" evidence="1">
    <location>
        <begin position="63"/>
        <end position="85"/>
    </location>
</feature>
<dbReference type="STRING" id="520767.ATZ99_05900"/>
<gene>
    <name evidence="2" type="ORF">ATZ99_05900</name>
</gene>
<dbReference type="OrthoDB" id="1698854at2"/>
<keyword evidence="1" id="KW-0812">Transmembrane</keyword>
<dbReference type="InterPro" id="IPR010718">
    <property type="entry name" value="DUF1294"/>
</dbReference>
<keyword evidence="1" id="KW-0472">Membrane</keyword>
<protein>
    <recommendedName>
        <fullName evidence="4">DUF1294 domain-containing protein</fullName>
    </recommendedName>
</protein>
<evidence type="ECO:0000256" key="1">
    <source>
        <dbReference type="SAM" id="Phobius"/>
    </source>
</evidence>
<keyword evidence="1" id="KW-1133">Transmembrane helix</keyword>
<sequence>MKFFIYYLIIINIVSLLLMFVDKRKAKKRKSRIPEKTFFTLALLGGSIGVYLGMYFFNHKTRHSSFTLGIPVIIIIQILLLGYLIQNL</sequence>
<name>A0A161QCW6_9FIRM</name>